<reference evidence="2" key="1">
    <citation type="submission" date="2020-02" db="EMBL/GenBank/DDBJ databases">
        <authorList>
            <person name="Meier V. D."/>
        </authorList>
    </citation>
    <scope>NUCLEOTIDE SEQUENCE</scope>
    <source>
        <strain evidence="2">AVDCRST_MAG85</strain>
    </source>
</reference>
<feature type="compositionally biased region" description="Basic and acidic residues" evidence="1">
    <location>
        <begin position="16"/>
        <end position="43"/>
    </location>
</feature>
<dbReference type="EMBL" id="CADCVT010000204">
    <property type="protein sequence ID" value="CAA9502837.1"/>
    <property type="molecule type" value="Genomic_DNA"/>
</dbReference>
<feature type="region of interest" description="Disordered" evidence="1">
    <location>
        <begin position="1"/>
        <end position="43"/>
    </location>
</feature>
<organism evidence="2">
    <name type="scientific">uncultured Solirubrobacteraceae bacterium</name>
    <dbReference type="NCBI Taxonomy" id="1162706"/>
    <lineage>
        <taxon>Bacteria</taxon>
        <taxon>Bacillati</taxon>
        <taxon>Actinomycetota</taxon>
        <taxon>Thermoleophilia</taxon>
        <taxon>Solirubrobacterales</taxon>
        <taxon>Solirubrobacteraceae</taxon>
        <taxon>environmental samples</taxon>
    </lineage>
</organism>
<protein>
    <submittedName>
        <fullName evidence="2">Uncharacterized protein</fullName>
    </submittedName>
</protein>
<proteinExistence type="predicted"/>
<accession>A0A6J4SQV2</accession>
<evidence type="ECO:0000313" key="2">
    <source>
        <dbReference type="EMBL" id="CAA9502837.1"/>
    </source>
</evidence>
<gene>
    <name evidence="2" type="ORF">AVDCRST_MAG85-1873</name>
</gene>
<evidence type="ECO:0000256" key="1">
    <source>
        <dbReference type="SAM" id="MobiDB-lite"/>
    </source>
</evidence>
<sequence length="62" mass="6942">MTPGDDPTTGELRALQSDREETERERAASADQPDEAHAAERRADKAAYLREKLTEQEKTLGE</sequence>
<dbReference type="AlphaFoldDB" id="A0A6J4SQV2"/>
<name>A0A6J4SQV2_9ACTN</name>